<dbReference type="OrthoDB" id="46564at2759"/>
<dbReference type="InterPro" id="IPR029063">
    <property type="entry name" value="SAM-dependent_MTases_sf"/>
</dbReference>
<protein>
    <submittedName>
        <fullName evidence="1">Uncharacterized protein</fullName>
    </submittedName>
</protein>
<dbReference type="GO" id="GO:0005737">
    <property type="term" value="C:cytoplasm"/>
    <property type="evidence" value="ECO:0007669"/>
    <property type="project" value="TreeGrafter"/>
</dbReference>
<dbReference type="Proteomes" id="UP000053257">
    <property type="component" value="Unassembled WGS sequence"/>
</dbReference>
<gene>
    <name evidence="1" type="ORF">PHLGIDRAFT_105839</name>
</gene>
<dbReference type="HOGENOM" id="CLU_032409_3_0_1"/>
<dbReference type="PANTHER" id="PTHR14614">
    <property type="entry name" value="HEPATOCELLULAR CARCINOMA-ASSOCIATED ANTIGEN"/>
    <property type="match status" value="1"/>
</dbReference>
<dbReference type="GO" id="GO:0008757">
    <property type="term" value="F:S-adenosylmethionine-dependent methyltransferase activity"/>
    <property type="evidence" value="ECO:0007669"/>
    <property type="project" value="UniProtKB-ARBA"/>
</dbReference>
<feature type="non-terminal residue" evidence="1">
    <location>
        <position position="1"/>
    </location>
</feature>
<evidence type="ECO:0000313" key="1">
    <source>
        <dbReference type="EMBL" id="KIP07265.1"/>
    </source>
</evidence>
<evidence type="ECO:0000313" key="2">
    <source>
        <dbReference type="Proteomes" id="UP000053257"/>
    </source>
</evidence>
<dbReference type="STRING" id="745531.A0A0C3SAS4"/>
<dbReference type="Pfam" id="PF10294">
    <property type="entry name" value="Methyltransf_16"/>
    <property type="match status" value="1"/>
</dbReference>
<sequence length="263" mass="28023">MDALDAEDVLGDSIGLFGDEKYDDGAICYGPLVLTTAPKEGKANTLLADHLFSPSLLLAERIERGLISLSGSSVVELGAGCALPSLLSTTLANPPSLVVITDYPDPTIIGNLTLNIERNRVHVNGRCDVKCVAYEWGADARPLLQLCARDDAAGFDAVVLSDLLHFDASHGVLLASLTTLLRKTSTARAYVAAGKYTPAAVCEHFLREGEQAGLAWEEGEDDAAWRGTLEVGGGGLDREQLGVRKGMCRWWTGRWSGRGLGVL</sequence>
<name>A0A0C3SAS4_PHLG1</name>
<keyword evidence="2" id="KW-1185">Reference proteome</keyword>
<proteinExistence type="predicted"/>
<dbReference type="Gene3D" id="3.40.50.150">
    <property type="entry name" value="Vaccinia Virus protein VP39"/>
    <property type="match status" value="1"/>
</dbReference>
<dbReference type="InterPro" id="IPR019410">
    <property type="entry name" value="Methyltransf_16"/>
</dbReference>
<dbReference type="AlphaFoldDB" id="A0A0C3SAS4"/>
<dbReference type="PANTHER" id="PTHR14614:SF10">
    <property type="entry name" value="PROTEIN N-TERMINAL AND LYSINE N-METHYLTRANSFERASE EFM7"/>
    <property type="match status" value="1"/>
</dbReference>
<dbReference type="EMBL" id="KN840500">
    <property type="protein sequence ID" value="KIP07265.1"/>
    <property type="molecule type" value="Genomic_DNA"/>
</dbReference>
<accession>A0A0C3SAS4</accession>
<organism evidence="1 2">
    <name type="scientific">Phlebiopsis gigantea (strain 11061_1 CR5-6)</name>
    <name type="common">White-rot fungus</name>
    <name type="synonym">Peniophora gigantea</name>
    <dbReference type="NCBI Taxonomy" id="745531"/>
    <lineage>
        <taxon>Eukaryota</taxon>
        <taxon>Fungi</taxon>
        <taxon>Dikarya</taxon>
        <taxon>Basidiomycota</taxon>
        <taxon>Agaricomycotina</taxon>
        <taxon>Agaricomycetes</taxon>
        <taxon>Polyporales</taxon>
        <taxon>Phanerochaetaceae</taxon>
        <taxon>Phlebiopsis</taxon>
    </lineage>
</organism>
<reference evidence="1 2" key="1">
    <citation type="journal article" date="2014" name="PLoS Genet.">
        <title>Analysis of the Phlebiopsis gigantea genome, transcriptome and secretome provides insight into its pioneer colonization strategies of wood.</title>
        <authorList>
            <person name="Hori C."/>
            <person name="Ishida T."/>
            <person name="Igarashi K."/>
            <person name="Samejima M."/>
            <person name="Suzuki H."/>
            <person name="Master E."/>
            <person name="Ferreira P."/>
            <person name="Ruiz-Duenas F.J."/>
            <person name="Held B."/>
            <person name="Canessa P."/>
            <person name="Larrondo L.F."/>
            <person name="Schmoll M."/>
            <person name="Druzhinina I.S."/>
            <person name="Kubicek C.P."/>
            <person name="Gaskell J.A."/>
            <person name="Kersten P."/>
            <person name="St John F."/>
            <person name="Glasner J."/>
            <person name="Sabat G."/>
            <person name="Splinter BonDurant S."/>
            <person name="Syed K."/>
            <person name="Yadav J."/>
            <person name="Mgbeahuruike A.C."/>
            <person name="Kovalchuk A."/>
            <person name="Asiegbu F.O."/>
            <person name="Lackner G."/>
            <person name="Hoffmeister D."/>
            <person name="Rencoret J."/>
            <person name="Gutierrez A."/>
            <person name="Sun H."/>
            <person name="Lindquist E."/>
            <person name="Barry K."/>
            <person name="Riley R."/>
            <person name="Grigoriev I.V."/>
            <person name="Henrissat B."/>
            <person name="Kues U."/>
            <person name="Berka R.M."/>
            <person name="Martinez A.T."/>
            <person name="Covert S.F."/>
            <person name="Blanchette R.A."/>
            <person name="Cullen D."/>
        </authorList>
    </citation>
    <scope>NUCLEOTIDE SEQUENCE [LARGE SCALE GENOMIC DNA]</scope>
    <source>
        <strain evidence="1 2">11061_1 CR5-6</strain>
    </source>
</reference>